<dbReference type="STRING" id="492660.SAMN05192566_2008"/>
<gene>
    <name evidence="2" type="ORF">SAMN05192566_2008</name>
</gene>
<keyword evidence="2" id="KW-0131">Cell cycle</keyword>
<protein>
    <submittedName>
        <fullName evidence="2">Cell division protein ZapB</fullName>
    </submittedName>
</protein>
<accession>A0A1G9DVK7</accession>
<dbReference type="GO" id="GO:0051301">
    <property type="term" value="P:cell division"/>
    <property type="evidence" value="ECO:0007669"/>
    <property type="project" value="UniProtKB-KW"/>
</dbReference>
<dbReference type="Proteomes" id="UP000198629">
    <property type="component" value="Unassembled WGS sequence"/>
</dbReference>
<keyword evidence="3" id="KW-1185">Reference proteome</keyword>
<dbReference type="AlphaFoldDB" id="A0A1G9DVK7"/>
<dbReference type="OrthoDB" id="9181920at2"/>
<keyword evidence="2" id="KW-0132">Cell division</keyword>
<organism evidence="2 3">
    <name type="scientific">Methylophilus rhizosphaerae</name>
    <dbReference type="NCBI Taxonomy" id="492660"/>
    <lineage>
        <taxon>Bacteria</taxon>
        <taxon>Pseudomonadati</taxon>
        <taxon>Pseudomonadota</taxon>
        <taxon>Betaproteobacteria</taxon>
        <taxon>Nitrosomonadales</taxon>
        <taxon>Methylophilaceae</taxon>
        <taxon>Methylophilus</taxon>
    </lineage>
</organism>
<name>A0A1G9DVK7_9PROT</name>
<sequence>MTTLIFFIDNGPMDADLKSLEERVAKLVTLCTQLREDNGQLRQELTKLHQESQSLKLNMTQASVQLERLLSALPQEGQ</sequence>
<dbReference type="RefSeq" id="WP_091472024.1">
    <property type="nucleotide sequence ID" value="NZ_FNFX01000004.1"/>
</dbReference>
<evidence type="ECO:0000313" key="3">
    <source>
        <dbReference type="Proteomes" id="UP000198629"/>
    </source>
</evidence>
<keyword evidence="1" id="KW-0175">Coiled coil</keyword>
<dbReference type="EMBL" id="FNFX01000004">
    <property type="protein sequence ID" value="SDK67860.1"/>
    <property type="molecule type" value="Genomic_DNA"/>
</dbReference>
<proteinExistence type="predicted"/>
<dbReference type="Gene3D" id="6.10.250.3110">
    <property type="match status" value="1"/>
</dbReference>
<evidence type="ECO:0000313" key="2">
    <source>
        <dbReference type="EMBL" id="SDK67860.1"/>
    </source>
</evidence>
<evidence type="ECO:0000256" key="1">
    <source>
        <dbReference type="SAM" id="Coils"/>
    </source>
</evidence>
<feature type="coiled-coil region" evidence="1">
    <location>
        <begin position="17"/>
        <end position="58"/>
    </location>
</feature>
<reference evidence="3" key="1">
    <citation type="submission" date="2016-10" db="EMBL/GenBank/DDBJ databases">
        <authorList>
            <person name="Varghese N."/>
            <person name="Submissions S."/>
        </authorList>
    </citation>
    <scope>NUCLEOTIDE SEQUENCE [LARGE SCALE GENOMIC DNA]</scope>
    <source>
        <strain evidence="3">CBMB127</strain>
    </source>
</reference>